<accession>A0A6J7WT30</accession>
<proteinExistence type="predicted"/>
<evidence type="ECO:0000313" key="2">
    <source>
        <dbReference type="EMBL" id="CAB5219294.1"/>
    </source>
</evidence>
<feature type="region of interest" description="Disordered" evidence="1">
    <location>
        <begin position="1"/>
        <end position="31"/>
    </location>
</feature>
<feature type="region of interest" description="Disordered" evidence="1">
    <location>
        <begin position="72"/>
        <end position="91"/>
    </location>
</feature>
<feature type="compositionally biased region" description="Basic and acidic residues" evidence="1">
    <location>
        <begin position="1"/>
        <end position="20"/>
    </location>
</feature>
<sequence length="91" mass="10031">MRNPEFEKGSKEHQLWHGDAPESVPNDNGYGSKVEYPALPCAAGDCPAKFWDENSRNAHVDFRHSDTMTYASFPAGKTPAPGMRLHDDLAG</sequence>
<reference evidence="2" key="1">
    <citation type="submission" date="2020-05" db="EMBL/GenBank/DDBJ databases">
        <authorList>
            <person name="Chiriac C."/>
            <person name="Salcher M."/>
            <person name="Ghai R."/>
            <person name="Kavagutti S V."/>
        </authorList>
    </citation>
    <scope>NUCLEOTIDE SEQUENCE</scope>
</reference>
<gene>
    <name evidence="2" type="ORF">UFOVP221_51</name>
</gene>
<protein>
    <submittedName>
        <fullName evidence="2">Uncharacterized protein</fullName>
    </submittedName>
</protein>
<evidence type="ECO:0000256" key="1">
    <source>
        <dbReference type="SAM" id="MobiDB-lite"/>
    </source>
</evidence>
<organism evidence="2">
    <name type="scientific">uncultured Caudovirales phage</name>
    <dbReference type="NCBI Taxonomy" id="2100421"/>
    <lineage>
        <taxon>Viruses</taxon>
        <taxon>Duplodnaviria</taxon>
        <taxon>Heunggongvirae</taxon>
        <taxon>Uroviricota</taxon>
        <taxon>Caudoviricetes</taxon>
        <taxon>Peduoviridae</taxon>
        <taxon>Maltschvirus</taxon>
        <taxon>Maltschvirus maltsch</taxon>
    </lineage>
</organism>
<name>A0A6J7WT30_9CAUD</name>
<dbReference type="EMBL" id="LR798267">
    <property type="protein sequence ID" value="CAB5219294.1"/>
    <property type="molecule type" value="Genomic_DNA"/>
</dbReference>